<dbReference type="Proteomes" id="UP001065593">
    <property type="component" value="Unassembled WGS sequence"/>
</dbReference>
<sequence length="182" mass="21070">MLKHRDLHECTELYELLSHPAVFPFVRQKATSADEYWFMTKQLIEEEAQGLTISRTITDEWGQPIGTISIHDVEDGAGFLGTWIGLPYQGKGYNQKAKLLFLNELFFDYQFHTVFLRIRVNNVRSQRAALKLPYVLEANDSHPTLLAQVNSGEAQYNLYKIPKDLFYLTTAHEQVEEEEQAM</sequence>
<dbReference type="Gene3D" id="3.40.630.30">
    <property type="match status" value="1"/>
</dbReference>
<dbReference type="SUPFAM" id="SSF55729">
    <property type="entry name" value="Acyl-CoA N-acyltransferases (Nat)"/>
    <property type="match status" value="1"/>
</dbReference>
<keyword evidence="3" id="KW-1185">Reference proteome</keyword>
<accession>A0ABQ5NM05</accession>
<dbReference type="RefSeq" id="WP_264988880.1">
    <property type="nucleotide sequence ID" value="NZ_BRZA01000002.1"/>
</dbReference>
<comment type="caution">
    <text evidence="2">The sequence shown here is derived from an EMBL/GenBank/DDBJ whole genome shotgun (WGS) entry which is preliminary data.</text>
</comment>
<dbReference type="PANTHER" id="PTHR43792:SF1">
    <property type="entry name" value="N-ACETYLTRANSFERASE DOMAIN-CONTAINING PROTEIN"/>
    <property type="match status" value="1"/>
</dbReference>
<dbReference type="EMBL" id="BRZA01000002">
    <property type="protein sequence ID" value="GLC89137.1"/>
    <property type="molecule type" value="Genomic_DNA"/>
</dbReference>
<organism evidence="2 3">
    <name type="scientific">Lysinibacillus piscis</name>
    <dbReference type="NCBI Taxonomy" id="2518931"/>
    <lineage>
        <taxon>Bacteria</taxon>
        <taxon>Bacillati</taxon>
        <taxon>Bacillota</taxon>
        <taxon>Bacilli</taxon>
        <taxon>Bacillales</taxon>
        <taxon>Bacillaceae</taxon>
        <taxon>Lysinibacillus</taxon>
    </lineage>
</organism>
<proteinExistence type="predicted"/>
<dbReference type="InterPro" id="IPR016181">
    <property type="entry name" value="Acyl_CoA_acyltransferase"/>
</dbReference>
<gene>
    <name evidence="2" type="ORF">LYSBPC_22640</name>
</gene>
<dbReference type="InterPro" id="IPR051531">
    <property type="entry name" value="N-acetyltransferase"/>
</dbReference>
<evidence type="ECO:0000313" key="3">
    <source>
        <dbReference type="Proteomes" id="UP001065593"/>
    </source>
</evidence>
<evidence type="ECO:0000313" key="2">
    <source>
        <dbReference type="EMBL" id="GLC89137.1"/>
    </source>
</evidence>
<dbReference type="Pfam" id="PF13302">
    <property type="entry name" value="Acetyltransf_3"/>
    <property type="match status" value="1"/>
</dbReference>
<dbReference type="PANTHER" id="PTHR43792">
    <property type="entry name" value="GNAT FAMILY, PUTATIVE (AFU_ORTHOLOGUE AFUA_3G00765)-RELATED-RELATED"/>
    <property type="match status" value="1"/>
</dbReference>
<protein>
    <submittedName>
        <fullName evidence="2">Alanine acetyltransferase</fullName>
    </submittedName>
</protein>
<reference evidence="2" key="1">
    <citation type="submission" date="2022-08" db="EMBL/GenBank/DDBJ databases">
        <title>Draft genome sequence of Lysinibacillus sp. strain KH24.</title>
        <authorList>
            <person name="Kanbe H."/>
            <person name="Itoh H."/>
        </authorList>
    </citation>
    <scope>NUCLEOTIDE SEQUENCE</scope>
    <source>
        <strain evidence="2">KH24</strain>
    </source>
</reference>
<feature type="domain" description="N-acetyltransferase" evidence="1">
    <location>
        <begin position="10"/>
        <end position="132"/>
    </location>
</feature>
<name>A0ABQ5NM05_9BACI</name>
<evidence type="ECO:0000259" key="1">
    <source>
        <dbReference type="Pfam" id="PF13302"/>
    </source>
</evidence>
<dbReference type="InterPro" id="IPR000182">
    <property type="entry name" value="GNAT_dom"/>
</dbReference>